<dbReference type="GO" id="GO:0060255">
    <property type="term" value="P:regulation of macromolecule metabolic process"/>
    <property type="evidence" value="ECO:0007669"/>
    <property type="project" value="UniProtKB-ARBA"/>
</dbReference>
<feature type="repeat" description="NHL" evidence="13">
    <location>
        <begin position="420"/>
        <end position="463"/>
    </location>
</feature>
<dbReference type="InterPro" id="IPR035897">
    <property type="entry name" value="Toll_tir_struct_dom_sf"/>
</dbReference>
<evidence type="ECO:0000256" key="14">
    <source>
        <dbReference type="SAM" id="Coils"/>
    </source>
</evidence>
<reference evidence="22" key="1">
    <citation type="journal article" date="2017" name="bioRxiv">
        <title>Comparative analysis of the genomes of Stylophora pistillata and Acropora digitifera provides evidence for extensive differences between species of corals.</title>
        <authorList>
            <person name="Voolstra C.R."/>
            <person name="Li Y."/>
            <person name="Liew Y.J."/>
            <person name="Baumgarten S."/>
            <person name="Zoccola D."/>
            <person name="Flot J.-F."/>
            <person name="Tambutte S."/>
            <person name="Allemand D."/>
            <person name="Aranda M."/>
        </authorList>
    </citation>
    <scope>NUCLEOTIDE SEQUENCE [LARGE SCALE GENOMIC DNA]</scope>
</reference>
<evidence type="ECO:0000256" key="12">
    <source>
        <dbReference type="PROSITE-ProRule" id="PRU00087"/>
    </source>
</evidence>
<dbReference type="Proteomes" id="UP000225706">
    <property type="component" value="Unassembled WGS sequence"/>
</dbReference>
<dbReference type="Gene3D" id="2.60.40.10">
    <property type="entry name" value="Immunoglobulins"/>
    <property type="match status" value="3"/>
</dbReference>
<dbReference type="GO" id="GO:0080090">
    <property type="term" value="P:regulation of primary metabolic process"/>
    <property type="evidence" value="ECO:0007669"/>
    <property type="project" value="UniProtKB-ARBA"/>
</dbReference>
<dbReference type="SMART" id="SM00255">
    <property type="entry name" value="TIR"/>
    <property type="match status" value="1"/>
</dbReference>
<keyword evidence="7" id="KW-0378">Hydrolase</keyword>
<comment type="similarity">
    <text evidence="2">Belongs to the interleukin-1 receptor family.</text>
</comment>
<feature type="coiled-coil region" evidence="14">
    <location>
        <begin position="162"/>
        <end position="218"/>
    </location>
</feature>
<dbReference type="InterPro" id="IPR003649">
    <property type="entry name" value="Bbox_C"/>
</dbReference>
<evidence type="ECO:0000256" key="5">
    <source>
        <dbReference type="ARBA" id="ARBA00022737"/>
    </source>
</evidence>
<feature type="compositionally biased region" description="Polar residues" evidence="15">
    <location>
        <begin position="949"/>
        <end position="967"/>
    </location>
</feature>
<dbReference type="Pfam" id="PF13927">
    <property type="entry name" value="Ig_3"/>
    <property type="match status" value="1"/>
</dbReference>
<dbReference type="InterPro" id="IPR013783">
    <property type="entry name" value="Ig-like_fold"/>
</dbReference>
<dbReference type="InterPro" id="IPR003599">
    <property type="entry name" value="Ig_sub"/>
</dbReference>
<dbReference type="Gene3D" id="2.120.10.30">
    <property type="entry name" value="TolB, C-terminal domain"/>
    <property type="match status" value="2"/>
</dbReference>
<feature type="repeat" description="NHL" evidence="13">
    <location>
        <begin position="561"/>
        <end position="604"/>
    </location>
</feature>
<feature type="domain" description="B box-type" evidence="18">
    <location>
        <begin position="104"/>
        <end position="140"/>
    </location>
</feature>
<dbReference type="SUPFAM" id="SSF48726">
    <property type="entry name" value="Immunoglobulin"/>
    <property type="match status" value="2"/>
</dbReference>
<dbReference type="Pfam" id="PF02902">
    <property type="entry name" value="Peptidase_C48"/>
    <property type="match status" value="1"/>
</dbReference>
<name>A0A2B4SE87_STYPI</name>
<evidence type="ECO:0000256" key="1">
    <source>
        <dbReference type="ARBA" id="ARBA00005234"/>
    </source>
</evidence>
<dbReference type="CDD" id="cd14954">
    <property type="entry name" value="NHL_TRIM71_like"/>
    <property type="match status" value="1"/>
</dbReference>
<dbReference type="InterPro" id="IPR036179">
    <property type="entry name" value="Ig-like_dom_sf"/>
</dbReference>
<feature type="compositionally biased region" description="Polar residues" evidence="15">
    <location>
        <begin position="709"/>
        <end position="721"/>
    </location>
</feature>
<comment type="similarity">
    <text evidence="1">Belongs to the peptidase C48 family.</text>
</comment>
<dbReference type="OrthoDB" id="5989617at2759"/>
<dbReference type="EMBL" id="LSMT01000118">
    <property type="protein sequence ID" value="PFX26755.1"/>
    <property type="molecule type" value="Genomic_DNA"/>
</dbReference>
<dbReference type="GO" id="GO:0000209">
    <property type="term" value="P:protein polyubiquitination"/>
    <property type="evidence" value="ECO:0007669"/>
    <property type="project" value="TreeGrafter"/>
</dbReference>
<dbReference type="InterPro" id="IPR038765">
    <property type="entry name" value="Papain-like_cys_pep_sf"/>
</dbReference>
<keyword evidence="8" id="KW-0788">Thiol protease</keyword>
<feature type="region of interest" description="Disordered" evidence="15">
    <location>
        <begin position="709"/>
        <end position="754"/>
    </location>
</feature>
<keyword evidence="16" id="KW-0472">Membrane</keyword>
<dbReference type="CDD" id="cd19785">
    <property type="entry name" value="Bbox2_TRIM45_C-X"/>
    <property type="match status" value="1"/>
</dbReference>
<dbReference type="GO" id="GO:0008270">
    <property type="term" value="F:zinc ion binding"/>
    <property type="evidence" value="ECO:0007669"/>
    <property type="project" value="UniProtKB-KW"/>
</dbReference>
<keyword evidence="4" id="KW-0479">Metal-binding</keyword>
<evidence type="ECO:0000259" key="17">
    <source>
        <dbReference type="PROSITE" id="PS50104"/>
    </source>
</evidence>
<dbReference type="PROSITE" id="PS50104">
    <property type="entry name" value="TIR"/>
    <property type="match status" value="1"/>
</dbReference>
<dbReference type="Gene3D" id="3.40.50.10140">
    <property type="entry name" value="Toll/interleukin-1 receptor homology (TIR) domain"/>
    <property type="match status" value="1"/>
</dbReference>
<dbReference type="PROSITE" id="PS50194">
    <property type="entry name" value="FILAMIN_REPEAT"/>
    <property type="match status" value="1"/>
</dbReference>
<keyword evidence="22" id="KW-1185">Reference proteome</keyword>
<dbReference type="PROSITE" id="PS50835">
    <property type="entry name" value="IG_LIKE"/>
    <property type="match status" value="2"/>
</dbReference>
<organism evidence="21 22">
    <name type="scientific">Stylophora pistillata</name>
    <name type="common">Smooth cauliflower coral</name>
    <dbReference type="NCBI Taxonomy" id="50429"/>
    <lineage>
        <taxon>Eukaryota</taxon>
        <taxon>Metazoa</taxon>
        <taxon>Cnidaria</taxon>
        <taxon>Anthozoa</taxon>
        <taxon>Hexacorallia</taxon>
        <taxon>Scleractinia</taxon>
        <taxon>Astrocoeniina</taxon>
        <taxon>Pocilloporidae</taxon>
        <taxon>Stylophora</taxon>
    </lineage>
</organism>
<dbReference type="PROSITE" id="PS50600">
    <property type="entry name" value="ULP_PROTEASE"/>
    <property type="match status" value="1"/>
</dbReference>
<keyword evidence="14" id="KW-0175">Coiled coil</keyword>
<feature type="domain" description="Ig-like" evidence="20">
    <location>
        <begin position="1381"/>
        <end position="1461"/>
    </location>
</feature>
<feature type="domain" description="Ubiquitin-like protease family profile" evidence="19">
    <location>
        <begin position="1086"/>
        <end position="1248"/>
    </location>
</feature>
<dbReference type="GO" id="GO:0007165">
    <property type="term" value="P:signal transduction"/>
    <property type="evidence" value="ECO:0007669"/>
    <property type="project" value="InterPro"/>
</dbReference>
<dbReference type="GO" id="GO:0008234">
    <property type="term" value="F:cysteine-type peptidase activity"/>
    <property type="evidence" value="ECO:0007669"/>
    <property type="project" value="UniProtKB-KW"/>
</dbReference>
<dbReference type="Pfam" id="PF00630">
    <property type="entry name" value="Filamin"/>
    <property type="match status" value="1"/>
</dbReference>
<dbReference type="Pfam" id="PF01436">
    <property type="entry name" value="NHL"/>
    <property type="match status" value="5"/>
</dbReference>
<evidence type="ECO:0000256" key="15">
    <source>
        <dbReference type="SAM" id="MobiDB-lite"/>
    </source>
</evidence>
<evidence type="ECO:0000259" key="19">
    <source>
        <dbReference type="PROSITE" id="PS50600"/>
    </source>
</evidence>
<evidence type="ECO:0000259" key="18">
    <source>
        <dbReference type="PROSITE" id="PS50119"/>
    </source>
</evidence>
<evidence type="ECO:0000256" key="3">
    <source>
        <dbReference type="ARBA" id="ARBA00022670"/>
    </source>
</evidence>
<dbReference type="InterPro" id="IPR000157">
    <property type="entry name" value="TIR_dom"/>
</dbReference>
<evidence type="ECO:0000256" key="16">
    <source>
        <dbReference type="SAM" id="Phobius"/>
    </source>
</evidence>
<evidence type="ECO:0000256" key="10">
    <source>
        <dbReference type="ARBA" id="ARBA00023027"/>
    </source>
</evidence>
<evidence type="ECO:0000256" key="6">
    <source>
        <dbReference type="ARBA" id="ARBA00022771"/>
    </source>
</evidence>
<keyword evidence="3" id="KW-0645">Protease</keyword>
<dbReference type="CDD" id="cd00096">
    <property type="entry name" value="Ig"/>
    <property type="match status" value="1"/>
</dbReference>
<dbReference type="PANTHER" id="PTHR24104:SF25">
    <property type="entry name" value="PROTEIN LIN-41"/>
    <property type="match status" value="1"/>
</dbReference>
<dbReference type="FunFam" id="3.40.395.10:FF:000001">
    <property type="entry name" value="Sentrin-specific protease 1"/>
    <property type="match status" value="1"/>
</dbReference>
<evidence type="ECO:0000313" key="21">
    <source>
        <dbReference type="EMBL" id="PFX26755.1"/>
    </source>
</evidence>
<sequence length="1786" mass="202188">MDQSKLCDLNDEILKRRFYNCMMNSFLPDKISQTPAALLNGYFAEIVTINTTNSKCLRSTPVHHNHHRKFHKHSKDHAIYHIQDQFLEDIPEEQPEVTSMLGSCPDHQKEKLKYFCETCDEPICLDCTVMEHRKHRFSYLRDVYHKQKHSMASLLGQGKTQMENTRKSLNEIKNLLFKLQEERTSMEKAVQEHTQILIASLRQQEEKLLNELNSAFKTKESSLRKEKQHFELILERLISSCRFTERAMKIGNELEILVIQKHLKRRLNEISNTRRDYSTKNYRNIYFFHDENSIATTRKALGYVVVSDTCSDLSTANGDGLLKAHVGTPAEFVVKAKGFDNQPKMCGGDLVTIDVRSPNNSTVRSEIVDRGDGSYTVGFTPSLNGEHEVGISIHHQPIKGSPFKVMVTNPRIYNNVTRPALCVGGLGEVKGKFKLPCGVAVDSEGKILVADCQNNRVQIFDPQGKFLKSFGNQGDKNGQLNHPTDLAVDRHGNIVVCDKDNHRVQRFTKEGVFINKFGSYGETQGKFKRPWGVSLGNDDEIIVTDRRNSRVQIFKEDGSLLRVLGCHGNAHGQLDHPYHAIMDAKGEIFVTDSNNHAVKVFDSNGNFVRAIGAGENGQSMLRYPTGIAFDMDNHVIVSDQYNHRVQVFNEDGSLKATLASGLNGLAQKCYPKGVAVSPGGYIIVADSDNHRIIVLEEEDVIVTDVLQSSGTDHWGQQGSSRLTRKPLHRGRGPETSTPVQPHTRTNRMGLTPSTKQNFTMTRASGRTYDSSKYKDIVDSRSYNANQYKSGRTVECNMPGPSQSGSRSPARSQKTTGKMSGKRSPVEGGRFTSTAETVIRLDERDKYRQLVAQYTNIETPDRLDHALNRTAIDEPLHVETDFLIKTRPHVRSVNGSLLSPRSTLVPPPVSFTIPASPPLSSTRLKVTASPRRSANRSHRVTADVSLYSRPGTTNISPPNIINRSSNKTLDTPDIHNPFGEDWTTKWRNLLSEDRLARQREISKEENKLKAIKQKREEETQAIKDKIRERLRRRNLGLDEDEEEEAEEEEVKEITDSFVPLADEMERMVDAALAPGYSEDPLVEGFRVTLKRSDVATLSNLNWLNDEIINFFFNLIMERSNQQGNVKVHAFNSFFYPKLIKSGYASLKRWTKKVDIFAMDIVLVPVHLGMHWCVAAIDFKKKCISYYDSLKGSNPQCLTALSDYLKKESLDKQKKPFDSTGWKTVSPKDIPEQLNGCDCGVFACKYAEYLSRRAPFDFDQTRRLDHKTFLLADGSSAADRKCEIRSSCSRASSSGCQYTEPLTLDPDSNVTLNSSITGRLKPGMTWNETKQRLENSSSSTDMYLYCWSSTKDKNFSCECTSILFTHALEIYDGSSSPNDIFHGKETSLKCIFSGWPLPTTVNWYKDEKLIINGTEGIYHSEEKKGKYLHSTLYLPSGREEQEGVYKCKATNSIPGWSSSKAYEIEMILQCPSAQSPAVLSREILTSVFSNISLTCQMDFDGNCFEELQWSRGNNTSFLEDSKKYRIEERATSNKCKIDYVLSIFNVTENDEGRYICHWECEDDPKKAVIVLKVFADLPTTGTVNQTNTVLAPSSREGGRQKWLLPIIILSAVSVAVVFMSFLRFGFKKKWTSSYKIQKLEGIKEGDLMNRLFISFSSKDLAWVNENLISVFEKHSIAYSIHSRDFELGRPIVQNMADNVYGSRQVLIVLSPNYLASNFCREELHMAIQRGIDSGESSLILVMINNLKKKQLPAALRNKKMLDFDKHKKKQDWEEKILREIIEGKTTSV</sequence>
<dbReference type="InterPro" id="IPR017868">
    <property type="entry name" value="Filamin/ABP280_repeat-like"/>
</dbReference>
<feature type="region of interest" description="Disordered" evidence="15">
    <location>
        <begin position="918"/>
        <end position="967"/>
    </location>
</feature>
<dbReference type="GO" id="GO:0003723">
    <property type="term" value="F:RNA binding"/>
    <property type="evidence" value="ECO:0007669"/>
    <property type="project" value="UniProtKB-KW"/>
</dbReference>
<dbReference type="Gene3D" id="3.40.395.10">
    <property type="entry name" value="Adenoviral Proteinase, Chain A"/>
    <property type="match status" value="1"/>
</dbReference>
<feature type="repeat" description="NHL" evidence="13">
    <location>
        <begin position="669"/>
        <end position="698"/>
    </location>
</feature>
<accession>A0A2B4SE87</accession>
<dbReference type="GO" id="GO:0043161">
    <property type="term" value="P:proteasome-mediated ubiquitin-dependent protein catabolic process"/>
    <property type="evidence" value="ECO:0007669"/>
    <property type="project" value="TreeGrafter"/>
</dbReference>
<dbReference type="InterPro" id="IPR001298">
    <property type="entry name" value="Filamin/ABP280_rpt"/>
</dbReference>
<evidence type="ECO:0000256" key="8">
    <source>
        <dbReference type="ARBA" id="ARBA00022807"/>
    </source>
</evidence>
<evidence type="ECO:0000256" key="11">
    <source>
        <dbReference type="PROSITE-ProRule" id="PRU00024"/>
    </source>
</evidence>
<feature type="repeat" description="NHL" evidence="13">
    <location>
        <begin position="514"/>
        <end position="557"/>
    </location>
</feature>
<comment type="caution">
    <text evidence="21">The sequence shown here is derived from an EMBL/GenBank/DDBJ whole genome shotgun (WGS) entry which is preliminary data.</text>
</comment>
<feature type="coiled-coil region" evidence="14">
    <location>
        <begin position="1000"/>
        <end position="1027"/>
    </location>
</feature>
<evidence type="ECO:0000256" key="13">
    <source>
        <dbReference type="PROSITE-ProRule" id="PRU00504"/>
    </source>
</evidence>
<feature type="compositionally biased region" description="Polar residues" evidence="15">
    <location>
        <begin position="799"/>
        <end position="817"/>
    </location>
</feature>
<keyword evidence="6 11" id="KW-0863">Zinc-finger</keyword>
<feature type="compositionally biased region" description="Polar residues" evidence="15">
    <location>
        <begin position="734"/>
        <end position="754"/>
    </location>
</feature>
<dbReference type="SMART" id="SM00409">
    <property type="entry name" value="IG"/>
    <property type="match status" value="2"/>
</dbReference>
<evidence type="ECO:0000256" key="9">
    <source>
        <dbReference type="ARBA" id="ARBA00022833"/>
    </source>
</evidence>
<dbReference type="InterPro" id="IPR000315">
    <property type="entry name" value="Znf_B-box"/>
</dbReference>
<dbReference type="PROSITE" id="PS50119">
    <property type="entry name" value="ZF_BBOX"/>
    <property type="match status" value="1"/>
</dbReference>
<dbReference type="GO" id="GO:0000932">
    <property type="term" value="C:P-body"/>
    <property type="evidence" value="ECO:0007669"/>
    <property type="project" value="UniProtKB-SubCell"/>
</dbReference>
<dbReference type="InterPro" id="IPR011042">
    <property type="entry name" value="6-blade_b-propeller_TolB-like"/>
</dbReference>
<feature type="region of interest" description="Disordered" evidence="15">
    <location>
        <begin position="784"/>
        <end position="828"/>
    </location>
</feature>
<dbReference type="Gene3D" id="3.30.160.60">
    <property type="entry name" value="Classic Zinc Finger"/>
    <property type="match status" value="1"/>
</dbReference>
<keyword evidence="10" id="KW-0520">NAD</keyword>
<dbReference type="SUPFAM" id="SSF52200">
    <property type="entry name" value="Toll/Interleukin receptor TIR domain"/>
    <property type="match status" value="1"/>
</dbReference>
<dbReference type="SMART" id="SM00502">
    <property type="entry name" value="BBC"/>
    <property type="match status" value="1"/>
</dbReference>
<dbReference type="Pfam" id="PF13676">
    <property type="entry name" value="TIR_2"/>
    <property type="match status" value="1"/>
</dbReference>
<dbReference type="SMART" id="SM00336">
    <property type="entry name" value="BBOX"/>
    <property type="match status" value="1"/>
</dbReference>
<dbReference type="InterPro" id="IPR007110">
    <property type="entry name" value="Ig-like_dom"/>
</dbReference>
<keyword evidence="16" id="KW-1133">Transmembrane helix</keyword>
<evidence type="ECO:0000256" key="7">
    <source>
        <dbReference type="ARBA" id="ARBA00022801"/>
    </source>
</evidence>
<feature type="repeat" description="NHL" evidence="13">
    <location>
        <begin position="614"/>
        <end position="651"/>
    </location>
</feature>
<dbReference type="InterPro" id="IPR003653">
    <property type="entry name" value="Peptidase_C48_C"/>
</dbReference>
<dbReference type="InterPro" id="IPR050952">
    <property type="entry name" value="TRIM-NHL_E3_ligases"/>
</dbReference>
<feature type="domain" description="Ig-like" evidence="20">
    <location>
        <begin position="1469"/>
        <end position="1554"/>
    </location>
</feature>
<feature type="transmembrane region" description="Helical" evidence="16">
    <location>
        <begin position="1600"/>
        <end position="1624"/>
    </location>
</feature>
<dbReference type="SUPFAM" id="SSF57845">
    <property type="entry name" value="B-box zinc-binding domain"/>
    <property type="match status" value="1"/>
</dbReference>
<dbReference type="PANTHER" id="PTHR24104">
    <property type="entry name" value="E3 UBIQUITIN-PROTEIN LIGASE NHLRC1-RELATED"/>
    <property type="match status" value="1"/>
</dbReference>
<dbReference type="InterPro" id="IPR001258">
    <property type="entry name" value="NHL_repeat"/>
</dbReference>
<dbReference type="SUPFAM" id="SSF101898">
    <property type="entry name" value="NHL repeat"/>
    <property type="match status" value="1"/>
</dbReference>
<feature type="repeat" description="NHL" evidence="13">
    <location>
        <begin position="467"/>
        <end position="510"/>
    </location>
</feature>
<evidence type="ECO:0000313" key="22">
    <source>
        <dbReference type="Proteomes" id="UP000225706"/>
    </source>
</evidence>
<dbReference type="PROSITE" id="PS51125">
    <property type="entry name" value="NHL"/>
    <property type="match status" value="6"/>
</dbReference>
<keyword evidence="5" id="KW-0677">Repeat</keyword>
<keyword evidence="9" id="KW-0862">Zinc</keyword>
<dbReference type="SUPFAM" id="SSF81296">
    <property type="entry name" value="E set domains"/>
    <property type="match status" value="1"/>
</dbReference>
<dbReference type="SUPFAM" id="SSF54001">
    <property type="entry name" value="Cysteine proteinases"/>
    <property type="match status" value="1"/>
</dbReference>
<keyword evidence="16" id="KW-0812">Transmembrane</keyword>
<dbReference type="GO" id="GO:0061630">
    <property type="term" value="F:ubiquitin protein ligase activity"/>
    <property type="evidence" value="ECO:0007669"/>
    <property type="project" value="TreeGrafter"/>
</dbReference>
<protein>
    <submittedName>
        <fullName evidence="21">E3 ubiquitin-protein ligase TRIM71</fullName>
    </submittedName>
</protein>
<dbReference type="InterPro" id="IPR014756">
    <property type="entry name" value="Ig_E-set"/>
</dbReference>
<feature type="domain" description="TIR" evidence="17">
    <location>
        <begin position="1645"/>
        <end position="1779"/>
    </location>
</feature>
<feature type="repeat" description="Filamin" evidence="12">
    <location>
        <begin position="306"/>
        <end position="407"/>
    </location>
</feature>
<evidence type="ECO:0000256" key="4">
    <source>
        <dbReference type="ARBA" id="ARBA00022723"/>
    </source>
</evidence>
<dbReference type="SMART" id="SM00557">
    <property type="entry name" value="IG_FLMN"/>
    <property type="match status" value="1"/>
</dbReference>
<evidence type="ECO:0000259" key="20">
    <source>
        <dbReference type="PROSITE" id="PS50835"/>
    </source>
</evidence>
<proteinExistence type="inferred from homology"/>
<dbReference type="Pfam" id="PF00643">
    <property type="entry name" value="zf-B_box"/>
    <property type="match status" value="1"/>
</dbReference>
<gene>
    <name evidence="21" type="primary">Trim71</name>
    <name evidence="21" type="ORF">AWC38_SpisGene8545</name>
</gene>
<evidence type="ECO:0000256" key="2">
    <source>
        <dbReference type="ARBA" id="ARBA00009752"/>
    </source>
</evidence>